<dbReference type="InterPro" id="IPR002498">
    <property type="entry name" value="PInositol-4-P-4/5-kinase_core"/>
</dbReference>
<feature type="domain" description="PIPK" evidence="3">
    <location>
        <begin position="1"/>
        <end position="351"/>
    </location>
</feature>
<dbReference type="GO" id="GO:0016309">
    <property type="term" value="F:1-phosphatidylinositol-5-phosphate 4-kinase activity"/>
    <property type="evidence" value="ECO:0007669"/>
    <property type="project" value="TreeGrafter"/>
</dbReference>
<dbReference type="SUPFAM" id="SSF56104">
    <property type="entry name" value="SAICAR synthase-like"/>
    <property type="match status" value="1"/>
</dbReference>
<dbReference type="InterPro" id="IPR027484">
    <property type="entry name" value="PInositol-4-P-5-kinase_N"/>
</dbReference>
<keyword evidence="1" id="KW-0067">ATP-binding</keyword>
<name>A0A2T7PAS4_POMCA</name>
<dbReference type="PANTHER" id="PTHR23086">
    <property type="entry name" value="PHOSPHATIDYLINOSITOL-4-PHOSPHATE 5-KINASE"/>
    <property type="match status" value="1"/>
</dbReference>
<dbReference type="GO" id="GO:0016308">
    <property type="term" value="F:1-phosphatidylinositol-4-phosphate 5-kinase activity"/>
    <property type="evidence" value="ECO:0007669"/>
    <property type="project" value="TreeGrafter"/>
</dbReference>
<dbReference type="Gene3D" id="3.30.810.10">
    <property type="entry name" value="2-Layer Sandwich"/>
    <property type="match status" value="2"/>
</dbReference>
<feature type="region of interest" description="Disordered" evidence="2">
    <location>
        <begin position="216"/>
        <end position="267"/>
    </location>
</feature>
<dbReference type="SMART" id="SM00330">
    <property type="entry name" value="PIPKc"/>
    <property type="match status" value="1"/>
</dbReference>
<evidence type="ECO:0000313" key="5">
    <source>
        <dbReference type="Proteomes" id="UP000245119"/>
    </source>
</evidence>
<dbReference type="InterPro" id="IPR023610">
    <property type="entry name" value="PInositol-4/5-P-5/4-kinase"/>
</dbReference>
<evidence type="ECO:0000256" key="2">
    <source>
        <dbReference type="SAM" id="MobiDB-lite"/>
    </source>
</evidence>
<dbReference type="InterPro" id="IPR027483">
    <property type="entry name" value="PInositol-4-P-4/5-kinase_C_sf"/>
</dbReference>
<accession>A0A2T7PAS4</accession>
<keyword evidence="1" id="KW-0808">Transferase</keyword>
<dbReference type="Proteomes" id="UP000245119">
    <property type="component" value="Linkage Group LG5"/>
</dbReference>
<dbReference type="OrthoDB" id="20783at2759"/>
<dbReference type="GO" id="GO:0005886">
    <property type="term" value="C:plasma membrane"/>
    <property type="evidence" value="ECO:0007669"/>
    <property type="project" value="TreeGrafter"/>
</dbReference>
<dbReference type="PROSITE" id="PS51455">
    <property type="entry name" value="PIPK"/>
    <property type="match status" value="1"/>
</dbReference>
<keyword evidence="5" id="KW-1185">Reference proteome</keyword>
<dbReference type="Pfam" id="PF01504">
    <property type="entry name" value="PIP5K"/>
    <property type="match status" value="1"/>
</dbReference>
<dbReference type="PANTHER" id="PTHR23086:SF8">
    <property type="entry name" value="PHOSPHATIDYLINOSITOL 5-PHOSPHATE 4-KINASE, ISOFORM A"/>
    <property type="match status" value="1"/>
</dbReference>
<organism evidence="4 5">
    <name type="scientific">Pomacea canaliculata</name>
    <name type="common">Golden apple snail</name>
    <dbReference type="NCBI Taxonomy" id="400727"/>
    <lineage>
        <taxon>Eukaryota</taxon>
        <taxon>Metazoa</taxon>
        <taxon>Spiralia</taxon>
        <taxon>Lophotrochozoa</taxon>
        <taxon>Mollusca</taxon>
        <taxon>Gastropoda</taxon>
        <taxon>Caenogastropoda</taxon>
        <taxon>Architaenioglossa</taxon>
        <taxon>Ampullarioidea</taxon>
        <taxon>Ampullariidae</taxon>
        <taxon>Pomacea</taxon>
    </lineage>
</organism>
<dbReference type="CDD" id="cd17305">
    <property type="entry name" value="PIPKc_PIP5KII"/>
    <property type="match status" value="1"/>
</dbReference>
<keyword evidence="1" id="KW-0547">Nucleotide-binding</keyword>
<evidence type="ECO:0000256" key="1">
    <source>
        <dbReference type="PROSITE-ProRule" id="PRU00781"/>
    </source>
</evidence>
<comment type="caution">
    <text evidence="4">The sequence shown here is derived from an EMBL/GenBank/DDBJ whole genome shotgun (WGS) entry which is preliminary data.</text>
</comment>
<keyword evidence="1" id="KW-0418">Kinase</keyword>
<evidence type="ECO:0000259" key="3">
    <source>
        <dbReference type="PROSITE" id="PS51455"/>
    </source>
</evidence>
<reference evidence="4 5" key="1">
    <citation type="submission" date="2018-04" db="EMBL/GenBank/DDBJ databases">
        <title>The genome of golden apple snail Pomacea canaliculata provides insight into stress tolerance and invasive adaptation.</title>
        <authorList>
            <person name="Liu C."/>
            <person name="Liu B."/>
            <person name="Ren Y."/>
            <person name="Zhang Y."/>
            <person name="Wang H."/>
            <person name="Li S."/>
            <person name="Jiang F."/>
            <person name="Yin L."/>
            <person name="Zhang G."/>
            <person name="Qian W."/>
            <person name="Fan W."/>
        </authorList>
    </citation>
    <scope>NUCLEOTIDE SEQUENCE [LARGE SCALE GENOMIC DNA]</scope>
    <source>
        <strain evidence="4">SZHN2017</strain>
        <tissue evidence="4">Muscle</tissue>
    </source>
</reference>
<feature type="compositionally biased region" description="Acidic residues" evidence="2">
    <location>
        <begin position="220"/>
        <end position="254"/>
    </location>
</feature>
<sequence>MFNKDSMPSHFKVKEYCPLVFKNLRDRFGIDDNQYMLSLTRHIRACDSPGKSGARMFLSHDKRYFVKTLVSEEVEMMHHILKQYHQYVVECHAQTLLPQYLGMYRLTVNDVETYMVVMRNVFSPRLPIHKKYDLKGSTVDRQASEKEKAKELPTLKDNDFVNDGAVINIGPKEKDRILNILQKDVEFLSSLHIMDYSLIVGIHDATREDMQQRNSFPVPADEEDDEEEEGPYEEQSEEVVEEEENGLGGEEECGDVGVPTPPDSPQPTTPMVPFCGELDGELERFAVRSTEGSGKQEIYFMALIDVLTKYSMKKRTAQAAKTVKHGAGAEISTVRPDQYARRFLDFISKCME</sequence>
<proteinExistence type="predicted"/>
<dbReference type="STRING" id="400727.A0A2T7PAS4"/>
<dbReference type="EMBL" id="PZQS01000005">
    <property type="protein sequence ID" value="PVD30502.1"/>
    <property type="molecule type" value="Genomic_DNA"/>
</dbReference>
<dbReference type="AlphaFoldDB" id="A0A2T7PAS4"/>
<dbReference type="GO" id="GO:0005524">
    <property type="term" value="F:ATP binding"/>
    <property type="evidence" value="ECO:0007669"/>
    <property type="project" value="UniProtKB-UniRule"/>
</dbReference>
<dbReference type="GO" id="GO:0046854">
    <property type="term" value="P:phosphatidylinositol phosphate biosynthetic process"/>
    <property type="evidence" value="ECO:0007669"/>
    <property type="project" value="TreeGrafter"/>
</dbReference>
<dbReference type="Gene3D" id="3.30.800.10">
    <property type="entry name" value="Phosphatidylinositol Phosphate Kinase II Beta"/>
    <property type="match status" value="1"/>
</dbReference>
<evidence type="ECO:0000313" key="4">
    <source>
        <dbReference type="EMBL" id="PVD30502.1"/>
    </source>
</evidence>
<protein>
    <recommendedName>
        <fullName evidence="3">PIPK domain-containing protein</fullName>
    </recommendedName>
</protein>
<gene>
    <name evidence="4" type="ORF">C0Q70_09769</name>
</gene>